<protein>
    <submittedName>
        <fullName evidence="1">Zinc ribbon domain-containing protein</fullName>
    </submittedName>
</protein>
<proteinExistence type="predicted"/>
<comment type="caution">
    <text evidence="1">The sequence shown here is derived from an EMBL/GenBank/DDBJ whole genome shotgun (WGS) entry which is preliminary data.</text>
</comment>
<dbReference type="Proteomes" id="UP000824088">
    <property type="component" value="Unassembled WGS sequence"/>
</dbReference>
<dbReference type="AlphaFoldDB" id="A0A9D1HTG5"/>
<evidence type="ECO:0000313" key="2">
    <source>
        <dbReference type="Proteomes" id="UP000824088"/>
    </source>
</evidence>
<evidence type="ECO:0000313" key="1">
    <source>
        <dbReference type="EMBL" id="HIU21000.1"/>
    </source>
</evidence>
<gene>
    <name evidence="1" type="ORF">IAD51_02010</name>
</gene>
<organism evidence="1 2">
    <name type="scientific">Candidatus Limadaptatus stercorigallinarum</name>
    <dbReference type="NCBI Taxonomy" id="2840845"/>
    <lineage>
        <taxon>Bacteria</taxon>
        <taxon>Bacillati</taxon>
        <taxon>Bacillota</taxon>
        <taxon>Clostridia</taxon>
        <taxon>Eubacteriales</taxon>
        <taxon>Candidatus Limadaptatus</taxon>
    </lineage>
</organism>
<accession>A0A9D1HTG5</accession>
<sequence>MPPPCDYRLVAGVMLVRNDIELDEENARAEYAKFFNPMAVTTAGMKADDVPQSVKDAAAEQFDTAVADVRITAKEKDAAEAAATGVSFCASCGKRLLGEGANFCPYCGTKL</sequence>
<dbReference type="EMBL" id="DVMN01000034">
    <property type="protein sequence ID" value="HIU21000.1"/>
    <property type="molecule type" value="Genomic_DNA"/>
</dbReference>
<reference evidence="1" key="1">
    <citation type="submission" date="2020-10" db="EMBL/GenBank/DDBJ databases">
        <authorList>
            <person name="Gilroy R."/>
        </authorList>
    </citation>
    <scope>NUCLEOTIDE SEQUENCE</scope>
    <source>
        <strain evidence="1">1063</strain>
    </source>
</reference>
<reference evidence="1" key="2">
    <citation type="journal article" date="2021" name="PeerJ">
        <title>Extensive microbial diversity within the chicken gut microbiome revealed by metagenomics and culture.</title>
        <authorList>
            <person name="Gilroy R."/>
            <person name="Ravi A."/>
            <person name="Getino M."/>
            <person name="Pursley I."/>
            <person name="Horton D.L."/>
            <person name="Alikhan N.F."/>
            <person name="Baker D."/>
            <person name="Gharbi K."/>
            <person name="Hall N."/>
            <person name="Watson M."/>
            <person name="Adriaenssens E.M."/>
            <person name="Foster-Nyarko E."/>
            <person name="Jarju S."/>
            <person name="Secka A."/>
            <person name="Antonio M."/>
            <person name="Oren A."/>
            <person name="Chaudhuri R.R."/>
            <person name="La Ragione R."/>
            <person name="Hildebrand F."/>
            <person name="Pallen M.J."/>
        </authorList>
    </citation>
    <scope>NUCLEOTIDE SEQUENCE</scope>
    <source>
        <strain evidence="1">1063</strain>
    </source>
</reference>
<name>A0A9D1HTG5_9FIRM</name>